<keyword evidence="12" id="KW-0720">Serine protease</keyword>
<dbReference type="InterPro" id="IPR007230">
    <property type="entry name" value="Nup98_auto-Pept-S59_dom"/>
</dbReference>
<evidence type="ECO:0000256" key="13">
    <source>
        <dbReference type="ARBA" id="ARBA00022927"/>
    </source>
</evidence>
<feature type="region of interest" description="Disordered" evidence="18">
    <location>
        <begin position="127"/>
        <end position="163"/>
    </location>
</feature>
<feature type="region of interest" description="Disordered" evidence="18">
    <location>
        <begin position="683"/>
        <end position="719"/>
    </location>
</feature>
<keyword evidence="7" id="KW-0645">Protease</keyword>
<protein>
    <recommendedName>
        <fullName evidence="5">Nuclear pore complex protein Nup98-Nup96</fullName>
    </recommendedName>
</protein>
<keyword evidence="10" id="KW-0068">Autocatalytic cleavage</keyword>
<evidence type="ECO:0000256" key="4">
    <source>
        <dbReference type="ARBA" id="ARBA00008926"/>
    </source>
</evidence>
<dbReference type="GO" id="GO:0006606">
    <property type="term" value="P:protein import into nucleus"/>
    <property type="evidence" value="ECO:0007669"/>
    <property type="project" value="TreeGrafter"/>
</dbReference>
<dbReference type="GO" id="GO:0000973">
    <property type="term" value="P:post-transcriptional tethering of RNA polymerase II gene DNA at nuclear periphery"/>
    <property type="evidence" value="ECO:0007669"/>
    <property type="project" value="TreeGrafter"/>
</dbReference>
<comment type="subcellular location">
    <subcellularLocation>
        <location evidence="2">Nucleus membrane</location>
        <topology evidence="2">Peripheral membrane protein</topology>
        <orientation evidence="2">Nucleoplasmic side</orientation>
    </subcellularLocation>
    <subcellularLocation>
        <location evidence="1">Nucleus</location>
        <location evidence="1">Nuclear pore complex</location>
    </subcellularLocation>
    <subcellularLocation>
        <location evidence="3">Nucleus</location>
        <location evidence="3">Nucleoplasm</location>
    </subcellularLocation>
</comment>
<keyword evidence="9" id="KW-0378">Hydrolase</keyword>
<dbReference type="PROSITE" id="PS51434">
    <property type="entry name" value="NUP_C"/>
    <property type="match status" value="1"/>
</dbReference>
<keyword evidence="17" id="KW-0539">Nucleus</keyword>
<comment type="similarity">
    <text evidence="4">Belongs to the nucleoporin GLFG family.</text>
</comment>
<evidence type="ECO:0000256" key="9">
    <source>
        <dbReference type="ARBA" id="ARBA00022801"/>
    </source>
</evidence>
<evidence type="ECO:0000256" key="10">
    <source>
        <dbReference type="ARBA" id="ARBA00022813"/>
    </source>
</evidence>
<name>A0A6M2DMP7_XENCH</name>
<evidence type="ECO:0000256" key="6">
    <source>
        <dbReference type="ARBA" id="ARBA00022448"/>
    </source>
</evidence>
<dbReference type="Pfam" id="PF21240">
    <property type="entry name" value="Nup98_GLEBS"/>
    <property type="match status" value="1"/>
</dbReference>
<dbReference type="GO" id="GO:0003723">
    <property type="term" value="F:RNA binding"/>
    <property type="evidence" value="ECO:0007669"/>
    <property type="project" value="TreeGrafter"/>
</dbReference>
<evidence type="ECO:0000256" key="1">
    <source>
        <dbReference type="ARBA" id="ARBA00004567"/>
    </source>
</evidence>
<evidence type="ECO:0000256" key="15">
    <source>
        <dbReference type="ARBA" id="ARBA00023132"/>
    </source>
</evidence>
<dbReference type="Pfam" id="PF04096">
    <property type="entry name" value="Nucleoporin2"/>
    <property type="match status" value="1"/>
</dbReference>
<dbReference type="GO" id="GO:0051028">
    <property type="term" value="P:mRNA transport"/>
    <property type="evidence" value="ECO:0007669"/>
    <property type="project" value="UniProtKB-KW"/>
</dbReference>
<feature type="compositionally biased region" description="Polar residues" evidence="18">
    <location>
        <begin position="127"/>
        <end position="155"/>
    </location>
</feature>
<keyword evidence="15" id="KW-0906">Nuclear pore complex</keyword>
<dbReference type="InterPro" id="IPR037665">
    <property type="entry name" value="Nucleoporin_S59-like"/>
</dbReference>
<dbReference type="GO" id="GO:0017056">
    <property type="term" value="F:structural constituent of nuclear pore"/>
    <property type="evidence" value="ECO:0007669"/>
    <property type="project" value="InterPro"/>
</dbReference>
<proteinExistence type="inferred from homology"/>
<evidence type="ECO:0000313" key="20">
    <source>
        <dbReference type="EMBL" id="NOV47204.1"/>
    </source>
</evidence>
<evidence type="ECO:0000256" key="8">
    <source>
        <dbReference type="ARBA" id="ARBA00022737"/>
    </source>
</evidence>
<dbReference type="GO" id="GO:0008236">
    <property type="term" value="F:serine-type peptidase activity"/>
    <property type="evidence" value="ECO:0007669"/>
    <property type="project" value="UniProtKB-KW"/>
</dbReference>
<evidence type="ECO:0000256" key="11">
    <source>
        <dbReference type="ARBA" id="ARBA00022816"/>
    </source>
</evidence>
<organism evidence="20">
    <name type="scientific">Xenopsylla cheopis</name>
    <name type="common">Oriental rat flea</name>
    <name type="synonym">Pulex cheopis</name>
    <dbReference type="NCBI Taxonomy" id="163159"/>
    <lineage>
        <taxon>Eukaryota</taxon>
        <taxon>Metazoa</taxon>
        <taxon>Ecdysozoa</taxon>
        <taxon>Arthropoda</taxon>
        <taxon>Hexapoda</taxon>
        <taxon>Insecta</taxon>
        <taxon>Pterygota</taxon>
        <taxon>Neoptera</taxon>
        <taxon>Endopterygota</taxon>
        <taxon>Siphonaptera</taxon>
        <taxon>Pulicidae</taxon>
        <taxon>Xenopsyllinae</taxon>
        <taxon>Xenopsylla</taxon>
    </lineage>
</organism>
<dbReference type="Gene3D" id="3.30.1610.10">
    <property type="entry name" value="Peptidase S59, nucleoporin"/>
    <property type="match status" value="1"/>
</dbReference>
<dbReference type="InterPro" id="IPR021967">
    <property type="entry name" value="Nup98_C"/>
</dbReference>
<dbReference type="InterPro" id="IPR036903">
    <property type="entry name" value="Nup98_auto-Pept-S59_dom_sf"/>
</dbReference>
<evidence type="ECO:0000256" key="12">
    <source>
        <dbReference type="ARBA" id="ARBA00022825"/>
    </source>
</evidence>
<evidence type="ECO:0000256" key="18">
    <source>
        <dbReference type="SAM" id="MobiDB-lite"/>
    </source>
</evidence>
<dbReference type="Pfam" id="PF13634">
    <property type="entry name" value="Nucleoporin_FG"/>
    <property type="match status" value="3"/>
</dbReference>
<keyword evidence="6" id="KW-0813">Transport</keyword>
<dbReference type="InterPro" id="IPR025574">
    <property type="entry name" value="Nucleoporin_FG_rpt"/>
</dbReference>
<reference evidence="20" key="1">
    <citation type="submission" date="2020-03" db="EMBL/GenBank/DDBJ databases">
        <title>Transcriptomic Profiling of the Digestive Tract of the Rat Flea, Xenopsylla cheopis, Following Blood Feeding and Infection with Yersinia pestis.</title>
        <authorList>
            <person name="Bland D.M."/>
            <person name="Martens C.A."/>
            <person name="Virtaneva K."/>
            <person name="Kanakabandi K."/>
            <person name="Long D."/>
            <person name="Rosenke R."/>
            <person name="Saturday G.A."/>
            <person name="Hoyt F.H."/>
            <person name="Bruno D.P."/>
            <person name="Ribeiro J.M.C."/>
            <person name="Hinnebusch J."/>
        </authorList>
    </citation>
    <scope>NUCLEOTIDE SEQUENCE</scope>
</reference>
<dbReference type="SUPFAM" id="SSF82215">
    <property type="entry name" value="C-terminal autoproteolytic domain of nucleoporin nup98"/>
    <property type="match status" value="1"/>
</dbReference>
<dbReference type="GO" id="GO:0006508">
    <property type="term" value="P:proteolysis"/>
    <property type="evidence" value="ECO:0007669"/>
    <property type="project" value="UniProtKB-KW"/>
</dbReference>
<dbReference type="Gene3D" id="1.25.40.690">
    <property type="match status" value="1"/>
</dbReference>
<evidence type="ECO:0000256" key="7">
    <source>
        <dbReference type="ARBA" id="ARBA00022670"/>
    </source>
</evidence>
<dbReference type="FunFam" id="3.30.1610.10:FF:000001">
    <property type="entry name" value="Nuclear pore complex protein Nup98-Nup96"/>
    <property type="match status" value="1"/>
</dbReference>
<feature type="region of interest" description="Disordered" evidence="18">
    <location>
        <begin position="761"/>
        <end position="795"/>
    </location>
</feature>
<dbReference type="GO" id="GO:0031965">
    <property type="term" value="C:nuclear membrane"/>
    <property type="evidence" value="ECO:0007669"/>
    <property type="project" value="UniProtKB-SubCell"/>
</dbReference>
<evidence type="ECO:0000256" key="17">
    <source>
        <dbReference type="ARBA" id="ARBA00023242"/>
    </source>
</evidence>
<dbReference type="Pfam" id="PF12110">
    <property type="entry name" value="Nup96"/>
    <property type="match status" value="1"/>
</dbReference>
<evidence type="ECO:0000256" key="16">
    <source>
        <dbReference type="ARBA" id="ARBA00023136"/>
    </source>
</evidence>
<dbReference type="GO" id="GO:0006405">
    <property type="term" value="P:RNA export from nucleus"/>
    <property type="evidence" value="ECO:0007669"/>
    <property type="project" value="TreeGrafter"/>
</dbReference>
<feature type="domain" description="Peptidase S59" evidence="19">
    <location>
        <begin position="808"/>
        <end position="950"/>
    </location>
</feature>
<feature type="compositionally biased region" description="Basic and acidic residues" evidence="18">
    <location>
        <begin position="692"/>
        <end position="703"/>
    </location>
</feature>
<evidence type="ECO:0000256" key="2">
    <source>
        <dbReference type="ARBA" id="ARBA00004620"/>
    </source>
</evidence>
<feature type="compositionally biased region" description="Polar residues" evidence="18">
    <location>
        <begin position="782"/>
        <end position="795"/>
    </location>
</feature>
<dbReference type="FunFam" id="1.10.10.2360:FF:000001">
    <property type="entry name" value="Nuclear pore complex protein Nup98-Nup96"/>
    <property type="match status" value="1"/>
</dbReference>
<dbReference type="EMBL" id="GIIL01003478">
    <property type="protein sequence ID" value="NOV47204.1"/>
    <property type="molecule type" value="Transcribed_RNA"/>
</dbReference>
<dbReference type="GO" id="GO:0044614">
    <property type="term" value="C:nuclear pore cytoplasmic filaments"/>
    <property type="evidence" value="ECO:0007669"/>
    <property type="project" value="TreeGrafter"/>
</dbReference>
<dbReference type="GO" id="GO:0005654">
    <property type="term" value="C:nucleoplasm"/>
    <property type="evidence" value="ECO:0007669"/>
    <property type="project" value="UniProtKB-SubCell"/>
</dbReference>
<keyword evidence="8" id="KW-0677">Repeat</keyword>
<evidence type="ECO:0000256" key="5">
    <source>
        <dbReference type="ARBA" id="ARBA00013472"/>
    </source>
</evidence>
<dbReference type="PANTHER" id="PTHR23198">
    <property type="entry name" value="NUCLEOPORIN"/>
    <property type="match status" value="1"/>
</dbReference>
<evidence type="ECO:0000256" key="3">
    <source>
        <dbReference type="ARBA" id="ARBA00004642"/>
    </source>
</evidence>
<evidence type="ECO:0000259" key="19">
    <source>
        <dbReference type="PROSITE" id="PS51434"/>
    </source>
</evidence>
<keyword evidence="11" id="KW-0509">mRNA transport</keyword>
<dbReference type="Gene3D" id="1.10.10.2360">
    <property type="match status" value="1"/>
</dbReference>
<keyword evidence="16" id="KW-0472">Membrane</keyword>
<accession>A0A6M2DMP7</accession>
<dbReference type="PANTHER" id="PTHR23198:SF6">
    <property type="entry name" value="NUCLEAR PORE COMPLEX PROTEIN NUP98-NUP96"/>
    <property type="match status" value="1"/>
</dbReference>
<dbReference type="GO" id="GO:0008139">
    <property type="term" value="F:nuclear localization sequence binding"/>
    <property type="evidence" value="ECO:0007669"/>
    <property type="project" value="TreeGrafter"/>
</dbReference>
<sequence length="1859" mass="203240">MFGSTKPSFGTTSATGGFGAFGSPTNASPFGSSFGKPATTGFNTNAPVFGAGAPSTSLFGNSSQPASGLFGAPSATSAFGAPSTTQSFGFGQPSSSTSLFGANTAGSTVGTSSTLFGSATTSAFGQPNKSSTFGFGTTQPTSGLFGQTTSTQAPASTGLFGQTAAPSTGTGLFGNTGFASGTTGTVIKFNPVTGTDMMVKSGQSTSINTKHHCITCMKEYEGKSLEELRLEDYMANRKGPQAGGLSTSSPFSITSSQTGLFGQQSTTTPQTGGIFGQQENKPLFGSTTPSLAFGSTTPAFGTAAQPGTSTLFGSKPATAFGAQPAATTTSAFSFNTSTFGSNTQAKPFGSTTPQTGLFGQPATSTFGTPSTGFSGFGTPSTQSSSLFGAKTTGSPFSLPTSTTAGFAGFGQTATTTTATPSLFGAKPAGTGFGTSTAFGTPATSTGFGGFGQTTSTSSLFNSSFNKPTTSTFGFGSTTTGNTLGGGTSTLFGGSNTAAKPGGLFGSTPTSGTSLFGGTNTFGSSNALTNTGLGNTTLGAQPSSNTTIPIHQQFILMSQSFGDSPLFKNLSPASGKVEELLRPTNPAAQKAALDNAKYKLSTSGREAKVKIKPLSWAANPKKTLFDGLEEFDPTVEAFCLKPNPKRLILKSKSENSSVENLSKSMANSTSFKIYNGEEIQASTTPPALQGILQKDKKSKEERRVSWLNTPALDNEKNKDATEQKDNFIDNTMAEFAANSTPISAHKALKAFELSQTYSVISGPLQRRNKPKSSFNESEKENLSDGSDLSTENQNEDNVAHFPSGIILTRVGYYTIPSLDKLADFMTEDNQCIVPNFTIGREGYGNVYFNDSFDVANLNLDEIVHFRHKEVIIYPDDDNKPPVGQGLNRRAQVTLDRVWPHDKVKHEPITDPEILHQIDYEEKLRRVCSKHDTRFLEYRPQTGSWVFKVDHFSKYGLSDSEDEDDVQAVKKPVKSPVIKAISEHIVNKVQKTKTIENGSKTLNKSFADISKGLGGTVTNGNASYEHMNGHSHRHENYEDDSIKYNGIYPEIEDELHGSWGKYNGTVMVNGNVQSPTEHIAKESGINNHALQLMKASFFIYDEADDDLSTLTNGLEMYDDSISDQIVPKAQISKSQLSNDKSFVHKIQAPEIIHMEQTQKLVEETDMDFRSARHPEPIIVKPEIVALRNNQLFLPYNKSLISRGDCAHLNDASIFHGKQFKIGWGSENYLLTLTTKESCENLEEDNIWEHLQYYLEGRKKDDYSSVLVQGIKIGKGDEQFKELILQHLEVQLNHTKIEDNEKCPKAITKSDVLEEHFKVSKQLHENFGHEEFDKYHYNAQVWDLVKALWGYMKTLDGIESSSHLSVMCRRKAFSEWLERWSAIETVSKAPEKKDQSSESHLSTILNLLSQHKIPEAIEIAHENEDYYLSMLLSQISSGPMVREMMKKQLASWKNVNGDLFINPKRLRVFLLVAGVTLFESSHGLINVCDGLDWKKALAIHLWYICMPTASITDCLELYENAFNPEKSNSEFKPYACPPNPGYDYYFNAGEEQKTLKDLCFHLLKLYCSHSHSLESLLNPATHTSDALDYRLSWFLQQTLNSIGYGHHSEFSKCMIHTSFAAQLESNGLWHWAIFVLMHLESDERRAFAVREMLNRHVILSTEEQYVKREKFVLDELGIPLQWLTSAKALLAGNLQQYRVQAENLIQGKLWDEAHSVIMTHFAPLDFINGEVQSLKPLLSALNEGSSSISRWSIQGQVLFDFMELEKKIQNILSNKNENLSYHLQTLQLQLSSLCSRMNLFPCPTPTHTLCRCEMSKRLIGIIRGLIMQTNKDDSKPFLKVINQLPMPEDYIRNQLRTPFVQA</sequence>
<keyword evidence="13" id="KW-0653">Protein transport</keyword>
<evidence type="ECO:0000256" key="14">
    <source>
        <dbReference type="ARBA" id="ARBA00023010"/>
    </source>
</evidence>
<keyword evidence="14" id="KW-0811">Translocation</keyword>
<dbReference type="GO" id="GO:0034398">
    <property type="term" value="P:telomere tethering at nuclear periphery"/>
    <property type="evidence" value="ECO:0007669"/>
    <property type="project" value="TreeGrafter"/>
</dbReference>